<comment type="caution">
    <text evidence="2">The sequence shown here is derived from an EMBL/GenBank/DDBJ whole genome shotgun (WGS) entry which is preliminary data.</text>
</comment>
<evidence type="ECO:0000313" key="2">
    <source>
        <dbReference type="EMBL" id="GFD27868.1"/>
    </source>
</evidence>
<gene>
    <name evidence="2" type="ORF">Tci_899837</name>
</gene>
<proteinExistence type="predicted"/>
<feature type="non-terminal residue" evidence="2">
    <location>
        <position position="1"/>
    </location>
</feature>
<organism evidence="2">
    <name type="scientific">Tanacetum cinerariifolium</name>
    <name type="common">Dalmatian daisy</name>
    <name type="synonym">Chrysanthemum cinerariifolium</name>
    <dbReference type="NCBI Taxonomy" id="118510"/>
    <lineage>
        <taxon>Eukaryota</taxon>
        <taxon>Viridiplantae</taxon>
        <taxon>Streptophyta</taxon>
        <taxon>Embryophyta</taxon>
        <taxon>Tracheophyta</taxon>
        <taxon>Spermatophyta</taxon>
        <taxon>Magnoliopsida</taxon>
        <taxon>eudicotyledons</taxon>
        <taxon>Gunneridae</taxon>
        <taxon>Pentapetalae</taxon>
        <taxon>asterids</taxon>
        <taxon>campanulids</taxon>
        <taxon>Asterales</taxon>
        <taxon>Asteraceae</taxon>
        <taxon>Asteroideae</taxon>
        <taxon>Anthemideae</taxon>
        <taxon>Anthemidinae</taxon>
        <taxon>Tanacetum</taxon>
    </lineage>
</organism>
<dbReference type="AlphaFoldDB" id="A0A699V275"/>
<accession>A0A699V275</accession>
<name>A0A699V275_TANCI</name>
<evidence type="ECO:0000256" key="1">
    <source>
        <dbReference type="SAM" id="MobiDB-lite"/>
    </source>
</evidence>
<feature type="region of interest" description="Disordered" evidence="1">
    <location>
        <begin position="1"/>
        <end position="23"/>
    </location>
</feature>
<feature type="non-terminal residue" evidence="2">
    <location>
        <position position="118"/>
    </location>
</feature>
<dbReference type="EMBL" id="BKCJ011380478">
    <property type="protein sequence ID" value="GFD27868.1"/>
    <property type="molecule type" value="Genomic_DNA"/>
</dbReference>
<reference evidence="2" key="1">
    <citation type="journal article" date="2019" name="Sci. Rep.">
        <title>Draft genome of Tanacetum cinerariifolium, the natural source of mosquito coil.</title>
        <authorList>
            <person name="Yamashiro T."/>
            <person name="Shiraishi A."/>
            <person name="Satake H."/>
            <person name="Nakayama K."/>
        </authorList>
    </citation>
    <scope>NUCLEOTIDE SEQUENCE</scope>
</reference>
<sequence length="118" mass="12915">APTIPPSPIAQPSSPPQQQQPSQPTIISMDLLNNLLETYADKDVTLEEVGVEKKVEVEKNAEIEKNADVQGSPEESQAKVYHIDLEHADKVLSMQDDVKEPAELQEVVTTAKLMTAVV</sequence>
<feature type="compositionally biased region" description="Pro residues" evidence="1">
    <location>
        <begin position="1"/>
        <end position="15"/>
    </location>
</feature>
<protein>
    <submittedName>
        <fullName evidence="2">Uncharacterized protein</fullName>
    </submittedName>
</protein>